<dbReference type="InterPro" id="IPR001789">
    <property type="entry name" value="Sig_transdc_resp-reg_receiver"/>
</dbReference>
<dbReference type="InterPro" id="IPR011006">
    <property type="entry name" value="CheY-like_superfamily"/>
</dbReference>
<dbReference type="InterPro" id="IPR036097">
    <property type="entry name" value="HisK_dim/P_sf"/>
</dbReference>
<reference evidence="14 15" key="1">
    <citation type="journal article" date="2006" name="Int. J. Syst. Evol. Microbiol.">
        <title>Chryseobacterium hispanicum sp. nov., isolated from the drinking water distribution system of Sevilla, Spain.</title>
        <authorList>
            <person name="Gallego V."/>
            <person name="Garcia M.T."/>
            <person name="Ventosa A."/>
        </authorList>
    </citation>
    <scope>NUCLEOTIDE SEQUENCE [LARGE SCALE GENOMIC DNA]</scope>
    <source>
        <strain evidence="14 15">KCTC 22104</strain>
    </source>
</reference>
<feature type="domain" description="Response regulatory" evidence="12">
    <location>
        <begin position="1082"/>
        <end position="1199"/>
    </location>
</feature>
<dbReference type="EMBL" id="QNUG01000040">
    <property type="protein sequence ID" value="REC67788.1"/>
    <property type="molecule type" value="Genomic_DNA"/>
</dbReference>
<dbReference type="InterPro" id="IPR005467">
    <property type="entry name" value="His_kinase_dom"/>
</dbReference>
<dbReference type="Gene3D" id="1.10.287.130">
    <property type="match status" value="1"/>
</dbReference>
<feature type="coiled-coil region" evidence="9">
    <location>
        <begin position="432"/>
        <end position="518"/>
    </location>
</feature>
<dbReference type="Proteomes" id="UP000256326">
    <property type="component" value="Unassembled WGS sequence"/>
</dbReference>
<dbReference type="Pfam" id="PF00672">
    <property type="entry name" value="HAMP"/>
    <property type="match status" value="1"/>
</dbReference>
<dbReference type="CDD" id="cd16922">
    <property type="entry name" value="HATPase_EvgS-ArcB-TorS-like"/>
    <property type="match status" value="1"/>
</dbReference>
<dbReference type="InterPro" id="IPR003661">
    <property type="entry name" value="HisK_dim/P_dom"/>
</dbReference>
<accession>A0A3D9CQ90</accession>
<dbReference type="PROSITE" id="PS50110">
    <property type="entry name" value="RESPONSE_REGULATORY"/>
    <property type="match status" value="3"/>
</dbReference>
<dbReference type="CDD" id="cd00156">
    <property type="entry name" value="REC"/>
    <property type="match status" value="1"/>
</dbReference>
<dbReference type="FunFam" id="3.30.565.10:FF:000010">
    <property type="entry name" value="Sensor histidine kinase RcsC"/>
    <property type="match status" value="1"/>
</dbReference>
<evidence type="ECO:0000259" key="12">
    <source>
        <dbReference type="PROSITE" id="PS50110"/>
    </source>
</evidence>
<dbReference type="SUPFAM" id="SSF158472">
    <property type="entry name" value="HAMP domain-like"/>
    <property type="match status" value="1"/>
</dbReference>
<dbReference type="EC" id="2.7.13.3" evidence="3"/>
<evidence type="ECO:0000256" key="7">
    <source>
        <dbReference type="ARBA" id="ARBA00023012"/>
    </source>
</evidence>
<dbReference type="Pfam" id="PF05227">
    <property type="entry name" value="CHASE3"/>
    <property type="match status" value="1"/>
</dbReference>
<dbReference type="Pfam" id="PF02518">
    <property type="entry name" value="HATPase_c"/>
    <property type="match status" value="1"/>
</dbReference>
<dbReference type="Gene3D" id="3.40.50.2300">
    <property type="match status" value="3"/>
</dbReference>
<comment type="catalytic activity">
    <reaction evidence="1">
        <text>ATP + protein L-histidine = ADP + protein N-phospho-L-histidine.</text>
        <dbReference type="EC" id="2.7.13.3"/>
    </reaction>
</comment>
<dbReference type="InterPro" id="IPR003660">
    <property type="entry name" value="HAMP_dom"/>
</dbReference>
<name>A0A3D9CQ90_9FLAO</name>
<dbReference type="SUPFAM" id="SSF47384">
    <property type="entry name" value="Homodimeric domain of signal transducing histidine kinase"/>
    <property type="match status" value="1"/>
</dbReference>
<feature type="domain" description="HAMP" evidence="13">
    <location>
        <begin position="220"/>
        <end position="272"/>
    </location>
</feature>
<feature type="modified residue" description="4-aspartylphosphate" evidence="8">
    <location>
        <position position="1132"/>
    </location>
</feature>
<dbReference type="Gene3D" id="3.30.450.40">
    <property type="match status" value="1"/>
</dbReference>
<keyword evidence="6 14" id="KW-0418">Kinase</keyword>
<dbReference type="InterPro" id="IPR004358">
    <property type="entry name" value="Sig_transdc_His_kin-like_C"/>
</dbReference>
<comment type="caution">
    <text evidence="14">The sequence shown here is derived from an EMBL/GenBank/DDBJ whole genome shotgun (WGS) entry which is preliminary data.</text>
</comment>
<dbReference type="GO" id="GO:0000155">
    <property type="term" value="F:phosphorelay sensor kinase activity"/>
    <property type="evidence" value="ECO:0007669"/>
    <property type="project" value="InterPro"/>
</dbReference>
<dbReference type="PROSITE" id="PS50109">
    <property type="entry name" value="HIS_KIN"/>
    <property type="match status" value="1"/>
</dbReference>
<dbReference type="CDD" id="cd00082">
    <property type="entry name" value="HisKA"/>
    <property type="match status" value="1"/>
</dbReference>
<dbReference type="Pfam" id="PF13185">
    <property type="entry name" value="GAF_2"/>
    <property type="match status" value="1"/>
</dbReference>
<dbReference type="OrthoDB" id="9811889at2"/>
<evidence type="ECO:0000256" key="9">
    <source>
        <dbReference type="SAM" id="Coils"/>
    </source>
</evidence>
<feature type="modified residue" description="4-aspartylphosphate" evidence="8">
    <location>
        <position position="985"/>
    </location>
</feature>
<dbReference type="SUPFAM" id="SSF55874">
    <property type="entry name" value="ATPase domain of HSP90 chaperone/DNA topoisomerase II/histidine kinase"/>
    <property type="match status" value="1"/>
</dbReference>
<proteinExistence type="predicted"/>
<organism evidence="14 15">
    <name type="scientific">Epilithonimonas hispanica</name>
    <dbReference type="NCBI Taxonomy" id="358687"/>
    <lineage>
        <taxon>Bacteria</taxon>
        <taxon>Pseudomonadati</taxon>
        <taxon>Bacteroidota</taxon>
        <taxon>Flavobacteriia</taxon>
        <taxon>Flavobacteriales</taxon>
        <taxon>Weeksellaceae</taxon>
        <taxon>Chryseobacterium group</taxon>
        <taxon>Epilithonimonas</taxon>
    </lineage>
</organism>
<evidence type="ECO:0000259" key="11">
    <source>
        <dbReference type="PROSITE" id="PS50109"/>
    </source>
</evidence>
<feature type="domain" description="Response regulatory" evidence="12">
    <location>
        <begin position="814"/>
        <end position="927"/>
    </location>
</feature>
<dbReference type="RefSeq" id="WP_116036542.1">
    <property type="nucleotide sequence ID" value="NZ_JBHLVV010000020.1"/>
</dbReference>
<keyword evidence="10" id="KW-1133">Transmembrane helix</keyword>
<keyword evidence="10" id="KW-0472">Membrane</keyword>
<dbReference type="SMART" id="SM00388">
    <property type="entry name" value="HisKA"/>
    <property type="match status" value="1"/>
</dbReference>
<feature type="domain" description="Histidine kinase" evidence="11">
    <location>
        <begin position="532"/>
        <end position="754"/>
    </location>
</feature>
<feature type="modified residue" description="4-aspartylphosphate" evidence="8">
    <location>
        <position position="863"/>
    </location>
</feature>
<dbReference type="Gene3D" id="6.10.340.10">
    <property type="match status" value="1"/>
</dbReference>
<dbReference type="InterPro" id="IPR003018">
    <property type="entry name" value="GAF"/>
</dbReference>
<dbReference type="PANTHER" id="PTHR45339">
    <property type="entry name" value="HYBRID SIGNAL TRANSDUCTION HISTIDINE KINASE J"/>
    <property type="match status" value="1"/>
</dbReference>
<evidence type="ECO:0000256" key="6">
    <source>
        <dbReference type="ARBA" id="ARBA00022777"/>
    </source>
</evidence>
<evidence type="ECO:0000259" key="13">
    <source>
        <dbReference type="PROSITE" id="PS50885"/>
    </source>
</evidence>
<keyword evidence="4 8" id="KW-0597">Phosphoprotein</keyword>
<keyword evidence="5" id="KW-0808">Transferase</keyword>
<feature type="transmembrane region" description="Helical" evidence="10">
    <location>
        <begin position="180"/>
        <end position="199"/>
    </location>
</feature>
<evidence type="ECO:0000256" key="8">
    <source>
        <dbReference type="PROSITE-ProRule" id="PRU00169"/>
    </source>
</evidence>
<dbReference type="InterPro" id="IPR029016">
    <property type="entry name" value="GAF-like_dom_sf"/>
</dbReference>
<dbReference type="InterPro" id="IPR036890">
    <property type="entry name" value="HATPase_C_sf"/>
</dbReference>
<dbReference type="Pfam" id="PF00072">
    <property type="entry name" value="Response_reg"/>
    <property type="match status" value="2"/>
</dbReference>
<dbReference type="InterPro" id="IPR007891">
    <property type="entry name" value="CHASE3"/>
</dbReference>
<dbReference type="SMART" id="SM00387">
    <property type="entry name" value="HATPase_c"/>
    <property type="match status" value="1"/>
</dbReference>
<keyword evidence="7" id="KW-0902">Two-component regulatory system</keyword>
<dbReference type="InterPro" id="IPR003594">
    <property type="entry name" value="HATPase_dom"/>
</dbReference>
<dbReference type="CDD" id="cd06225">
    <property type="entry name" value="HAMP"/>
    <property type="match status" value="1"/>
</dbReference>
<evidence type="ECO:0000256" key="2">
    <source>
        <dbReference type="ARBA" id="ARBA00004370"/>
    </source>
</evidence>
<evidence type="ECO:0000256" key="4">
    <source>
        <dbReference type="ARBA" id="ARBA00022553"/>
    </source>
</evidence>
<evidence type="ECO:0000256" key="10">
    <source>
        <dbReference type="SAM" id="Phobius"/>
    </source>
</evidence>
<dbReference type="Pfam" id="PF00512">
    <property type="entry name" value="HisKA"/>
    <property type="match status" value="1"/>
</dbReference>
<keyword evidence="10" id="KW-0812">Transmembrane</keyword>
<evidence type="ECO:0000313" key="14">
    <source>
        <dbReference type="EMBL" id="REC67788.1"/>
    </source>
</evidence>
<evidence type="ECO:0000256" key="1">
    <source>
        <dbReference type="ARBA" id="ARBA00000085"/>
    </source>
</evidence>
<dbReference type="SMART" id="SM00304">
    <property type="entry name" value="HAMP"/>
    <property type="match status" value="1"/>
</dbReference>
<gene>
    <name evidence="14" type="ORF">DRF58_14790</name>
</gene>
<dbReference type="SUPFAM" id="SSF52172">
    <property type="entry name" value="CheY-like"/>
    <property type="match status" value="3"/>
</dbReference>
<keyword evidence="15" id="KW-1185">Reference proteome</keyword>
<keyword evidence="9" id="KW-0175">Coiled coil</keyword>
<dbReference type="PROSITE" id="PS50885">
    <property type="entry name" value="HAMP"/>
    <property type="match status" value="1"/>
</dbReference>
<comment type="subcellular location">
    <subcellularLocation>
        <location evidence="2">Membrane</location>
    </subcellularLocation>
</comment>
<dbReference type="Gene3D" id="3.30.565.10">
    <property type="entry name" value="Histidine kinase-like ATPase, C-terminal domain"/>
    <property type="match status" value="1"/>
</dbReference>
<protein>
    <recommendedName>
        <fullName evidence="3">histidine kinase</fullName>
        <ecNumber evidence="3">2.7.13.3</ecNumber>
    </recommendedName>
</protein>
<evidence type="ECO:0000313" key="15">
    <source>
        <dbReference type="Proteomes" id="UP000256326"/>
    </source>
</evidence>
<dbReference type="GO" id="GO:0016020">
    <property type="term" value="C:membrane"/>
    <property type="evidence" value="ECO:0007669"/>
    <property type="project" value="UniProtKB-SubCell"/>
</dbReference>
<feature type="domain" description="Response regulatory" evidence="12">
    <location>
        <begin position="936"/>
        <end position="1052"/>
    </location>
</feature>
<dbReference type="CDD" id="cd17546">
    <property type="entry name" value="REC_hyHK_CKI1_RcsC-like"/>
    <property type="match status" value="1"/>
</dbReference>
<dbReference type="SUPFAM" id="SSF55781">
    <property type="entry name" value="GAF domain-like"/>
    <property type="match status" value="1"/>
</dbReference>
<dbReference type="CDD" id="cd19410">
    <property type="entry name" value="HK9-like_sensor"/>
    <property type="match status" value="1"/>
</dbReference>
<dbReference type="AlphaFoldDB" id="A0A3D9CQ90"/>
<dbReference type="PRINTS" id="PR00344">
    <property type="entry name" value="BCTRLSENSOR"/>
</dbReference>
<dbReference type="PANTHER" id="PTHR45339:SF1">
    <property type="entry name" value="HYBRID SIGNAL TRANSDUCTION HISTIDINE KINASE J"/>
    <property type="match status" value="1"/>
</dbReference>
<sequence>MQKKIIRNLQFSVGLSFFILLASSLASYWSIQNQMNNREKSAQSRHAITTVKDVLITLLDAETGNRGYQLTGKDSFLEPYNSSVSEFEKAIHKLQDVETTDNIQLKRIESLQQNATKSMQNMRKCVSDRRNGLLMTQEQISINKISMDRCRDIVADFVKHEENELLIRNKSLNNSSTTTVLFIVFSALAALVVTIFFYLKLKRDLIRRDKLEKDLQAKDLEISKRVKIIKEVAGKVASGDYDVKISDRGNDELGDIVESLNNMTLSLKTSFDQINESEWRQTGLVLLNESLVGNKTVKEVADNALNHFISYADCVNGAVYIFEDEKLKLYSAFGLEDHMKKSFLPGEGMVGQAFLQEKITVFNNLDDKDFVTSFASSKIKINGIILIPIVLDRHIFGVMELSATHNFDDAKADYFNEGARNIAIALSASRAREKEQRLLEETQAQSEELQVQHSELENLNTELEAQTQKLQASEEELRVQQEELLQTNTELEERSKALEEKNNLIAERNVEIQKKAEELALSTQYKSEFLANMSHELRTPLNSILLLSRLMVENPDENLNEDQIESAKVIQSSGTSLLTLIDEILDLAKIESGKMNLVYEQISLQDVVTDIKNLFMPIANEKGVQFNINLADSLDKKLNTDRLRLDQVLRNLLSNAFKFTKQGSINLNISEYPKNHDFLIFSVKDTGMGIPEDKQKLIFEAFQQADGSTQRKFGGTGLGLSISREIAKLLGGKITLESEFGKGSEFSLIIPKEPSAAPDVISNEQSLVDVISQDVEEIKTIIKADNENLNSINHLDIPDDIDDDRDQITEGDKVILIVEDDTNFAKALLKYAHVHGYKAVVVVRGDYALSAALQYKPLAILLDIQLPVKDGWQVMTDLKTNNQTKSIPVHMMSSLQAKKESLMRGAIDFINKPVALEEMNNVFQKIEEALKRSPQKVLIVEENAQHAKALSYFLGNYNISLSVENTVEDSVKAFQNENVHCVIVDVGSARGSSYQIVESIKSYAGLENLPVIIFTERNLNQSEEFRIKQYADSIVVKTAHSYQRILDEISLFLHLVQENKQATESGKVKNLGNLTETLSGKKILITDDDVRNIFSLSKALEKYKVEVILAMDGKQALDKIKENPDIDVILMDMMMPEMDGYDTIREIRKMQNFKELPIIAVTAKSMIGDRDKCIQAGASDYITKPVDIDQLLSLLRVWLYKN</sequence>
<evidence type="ECO:0000256" key="5">
    <source>
        <dbReference type="ARBA" id="ARBA00022679"/>
    </source>
</evidence>
<dbReference type="SMART" id="SM00448">
    <property type="entry name" value="REC"/>
    <property type="match status" value="3"/>
</dbReference>
<evidence type="ECO:0000256" key="3">
    <source>
        <dbReference type="ARBA" id="ARBA00012438"/>
    </source>
</evidence>